<accession>A0A226EN65</accession>
<name>A0A226EN65_FOLCA</name>
<evidence type="ECO:0000256" key="1">
    <source>
        <dbReference type="SAM" id="MobiDB-lite"/>
    </source>
</evidence>
<protein>
    <submittedName>
        <fullName evidence="2">Uncharacterized protein</fullName>
    </submittedName>
</protein>
<proteinExistence type="predicted"/>
<comment type="caution">
    <text evidence="2">The sequence shown here is derived from an EMBL/GenBank/DDBJ whole genome shotgun (WGS) entry which is preliminary data.</text>
</comment>
<organism evidence="2 3">
    <name type="scientific">Folsomia candida</name>
    <name type="common">Springtail</name>
    <dbReference type="NCBI Taxonomy" id="158441"/>
    <lineage>
        <taxon>Eukaryota</taxon>
        <taxon>Metazoa</taxon>
        <taxon>Ecdysozoa</taxon>
        <taxon>Arthropoda</taxon>
        <taxon>Hexapoda</taxon>
        <taxon>Collembola</taxon>
        <taxon>Entomobryomorpha</taxon>
        <taxon>Isotomoidea</taxon>
        <taxon>Isotomidae</taxon>
        <taxon>Proisotominae</taxon>
        <taxon>Folsomia</taxon>
    </lineage>
</organism>
<feature type="compositionally biased region" description="Polar residues" evidence="1">
    <location>
        <begin position="23"/>
        <end position="40"/>
    </location>
</feature>
<feature type="region of interest" description="Disordered" evidence="1">
    <location>
        <begin position="1"/>
        <end position="44"/>
    </location>
</feature>
<reference evidence="2 3" key="1">
    <citation type="submission" date="2015-12" db="EMBL/GenBank/DDBJ databases">
        <title>The genome of Folsomia candida.</title>
        <authorList>
            <person name="Faddeeva A."/>
            <person name="Derks M.F."/>
            <person name="Anvar Y."/>
            <person name="Smit S."/>
            <person name="Van Straalen N."/>
            <person name="Roelofs D."/>
        </authorList>
    </citation>
    <scope>NUCLEOTIDE SEQUENCE [LARGE SCALE GENOMIC DNA]</scope>
    <source>
        <strain evidence="2 3">VU population</strain>
        <tissue evidence="2">Whole body</tissue>
    </source>
</reference>
<dbReference type="EMBL" id="LNIX01000002">
    <property type="protein sequence ID" value="OXA58909.1"/>
    <property type="molecule type" value="Genomic_DNA"/>
</dbReference>
<dbReference type="Proteomes" id="UP000198287">
    <property type="component" value="Unassembled WGS sequence"/>
</dbReference>
<evidence type="ECO:0000313" key="3">
    <source>
        <dbReference type="Proteomes" id="UP000198287"/>
    </source>
</evidence>
<dbReference type="AlphaFoldDB" id="A0A226EN65"/>
<sequence length="143" mass="15871">MGLERGNSEVFPSVTHDVDDDGQTTSSNRSGLTQSATKSITIRPIRNRHSVASIEFVNKSDCSKIEVQVGNQSKFIQPKGITKFQILEATPSVVRGYDKAGRQVHEVKFTIGSVASSQVWKVTNSGVKHKRSPFFTETHTWQH</sequence>
<gene>
    <name evidence="2" type="ORF">Fcan01_05374</name>
</gene>
<evidence type="ECO:0000313" key="2">
    <source>
        <dbReference type="EMBL" id="OXA58909.1"/>
    </source>
</evidence>
<keyword evidence="3" id="KW-1185">Reference proteome</keyword>